<keyword evidence="3" id="KW-1185">Reference proteome</keyword>
<gene>
    <name evidence="2" type="ORF">K435DRAFT_854933</name>
</gene>
<feature type="domain" description="F-box" evidence="1">
    <location>
        <begin position="34"/>
        <end position="79"/>
    </location>
</feature>
<proteinExistence type="predicted"/>
<dbReference type="InterPro" id="IPR001810">
    <property type="entry name" value="F-box_dom"/>
</dbReference>
<dbReference type="SUPFAM" id="SSF81383">
    <property type="entry name" value="F-box domain"/>
    <property type="match status" value="1"/>
</dbReference>
<reference evidence="2 3" key="1">
    <citation type="journal article" date="2019" name="Nat. Ecol. Evol.">
        <title>Megaphylogeny resolves global patterns of mushroom evolution.</title>
        <authorList>
            <person name="Varga T."/>
            <person name="Krizsan K."/>
            <person name="Foldi C."/>
            <person name="Dima B."/>
            <person name="Sanchez-Garcia M."/>
            <person name="Sanchez-Ramirez S."/>
            <person name="Szollosi G.J."/>
            <person name="Szarkandi J.G."/>
            <person name="Papp V."/>
            <person name="Albert L."/>
            <person name="Andreopoulos W."/>
            <person name="Angelini C."/>
            <person name="Antonin V."/>
            <person name="Barry K.W."/>
            <person name="Bougher N.L."/>
            <person name="Buchanan P."/>
            <person name="Buyck B."/>
            <person name="Bense V."/>
            <person name="Catcheside P."/>
            <person name="Chovatia M."/>
            <person name="Cooper J."/>
            <person name="Damon W."/>
            <person name="Desjardin D."/>
            <person name="Finy P."/>
            <person name="Geml J."/>
            <person name="Haridas S."/>
            <person name="Hughes K."/>
            <person name="Justo A."/>
            <person name="Karasinski D."/>
            <person name="Kautmanova I."/>
            <person name="Kiss B."/>
            <person name="Kocsube S."/>
            <person name="Kotiranta H."/>
            <person name="LaButti K.M."/>
            <person name="Lechner B.E."/>
            <person name="Liimatainen K."/>
            <person name="Lipzen A."/>
            <person name="Lukacs Z."/>
            <person name="Mihaltcheva S."/>
            <person name="Morgado L.N."/>
            <person name="Niskanen T."/>
            <person name="Noordeloos M.E."/>
            <person name="Ohm R.A."/>
            <person name="Ortiz-Santana B."/>
            <person name="Ovrebo C."/>
            <person name="Racz N."/>
            <person name="Riley R."/>
            <person name="Savchenko A."/>
            <person name="Shiryaev A."/>
            <person name="Soop K."/>
            <person name="Spirin V."/>
            <person name="Szebenyi C."/>
            <person name="Tomsovsky M."/>
            <person name="Tulloss R.E."/>
            <person name="Uehling J."/>
            <person name="Grigoriev I.V."/>
            <person name="Vagvolgyi C."/>
            <person name="Papp T."/>
            <person name="Martin F.M."/>
            <person name="Miettinen O."/>
            <person name="Hibbett D.S."/>
            <person name="Nagy L.G."/>
        </authorList>
    </citation>
    <scope>NUCLEOTIDE SEQUENCE [LARGE SCALE GENOMIC DNA]</scope>
    <source>
        <strain evidence="2 3">CBS 962.96</strain>
    </source>
</reference>
<dbReference type="EMBL" id="ML179107">
    <property type="protein sequence ID" value="THV00200.1"/>
    <property type="molecule type" value="Genomic_DNA"/>
</dbReference>
<evidence type="ECO:0000313" key="2">
    <source>
        <dbReference type="EMBL" id="THV00200.1"/>
    </source>
</evidence>
<accession>A0A4S8MCL1</accession>
<evidence type="ECO:0000259" key="1">
    <source>
        <dbReference type="Pfam" id="PF12937"/>
    </source>
</evidence>
<dbReference type="AlphaFoldDB" id="A0A4S8MCL1"/>
<dbReference type="Proteomes" id="UP000297245">
    <property type="component" value="Unassembled WGS sequence"/>
</dbReference>
<name>A0A4S8MCL1_DENBC</name>
<dbReference type="OrthoDB" id="2902255at2759"/>
<sequence length="517" mass="59438">MESHQKQPRKKAKTSNSVAPIRHSSRVAVRQGWRIPPEILLLIMKELRDSKASLKRAALVCRAWRGPAQSYLFSQMCIRQLQDCRRILKLIQTSPHIASHVKRLVVAEYIYSVFRFIDDSPTNRMSYLRSNDAMEIASVLGSSVRELGVSVYPLDENNVEFLKHMRRVQTLRIRQCGKVRLDILAGVIQCMRDITALHLFGGNIQPDLKDYEANRLKALADTTTSSVVSPTIDPPLRLTRLTLDSLEYRFDLLKFLLDPRQFDLGSLEDLDLAWMEDQVDIITLDYTSLDRLIGRVGTNLKSLTLGFPGGRHPPRDRYMEHYVMSPTTSPLRCLVTLESFSIISQDIDRLDPSPYLALLASVSPSSLTRVKLKTRIGVEDFHELSQTSFALPEKDIAQRWEAMDSLVGDEDRFPVLQNFTITVVLEFRSEFTKLNDIGTCGDPECFRCEWEMEELQEMMNRHAKDSVDRTSTQTQEVFEETLTRLKQRGLLNVEIEKWHQQKSKVKDRSSGYEQVMK</sequence>
<dbReference type="Pfam" id="PF12937">
    <property type="entry name" value="F-box-like"/>
    <property type="match status" value="1"/>
</dbReference>
<organism evidence="2 3">
    <name type="scientific">Dendrothele bispora (strain CBS 962.96)</name>
    <dbReference type="NCBI Taxonomy" id="1314807"/>
    <lineage>
        <taxon>Eukaryota</taxon>
        <taxon>Fungi</taxon>
        <taxon>Dikarya</taxon>
        <taxon>Basidiomycota</taxon>
        <taxon>Agaricomycotina</taxon>
        <taxon>Agaricomycetes</taxon>
        <taxon>Agaricomycetidae</taxon>
        <taxon>Agaricales</taxon>
        <taxon>Agaricales incertae sedis</taxon>
        <taxon>Dendrothele</taxon>
    </lineage>
</organism>
<protein>
    <recommendedName>
        <fullName evidence="1">F-box domain-containing protein</fullName>
    </recommendedName>
</protein>
<evidence type="ECO:0000313" key="3">
    <source>
        <dbReference type="Proteomes" id="UP000297245"/>
    </source>
</evidence>
<dbReference type="InterPro" id="IPR036047">
    <property type="entry name" value="F-box-like_dom_sf"/>
</dbReference>